<dbReference type="EMBL" id="OX597838">
    <property type="protein sequence ID" value="CAI9740805.1"/>
    <property type="molecule type" value="Genomic_DNA"/>
</dbReference>
<dbReference type="SUPFAM" id="SSF53850">
    <property type="entry name" value="Periplasmic binding protein-like II"/>
    <property type="match status" value="1"/>
</dbReference>
<keyword evidence="1" id="KW-0732">Signal</keyword>
<dbReference type="AlphaFoldDB" id="A0AA36BUX1"/>
<dbReference type="Pfam" id="PF12974">
    <property type="entry name" value="Phosphonate-bd"/>
    <property type="match status" value="1"/>
</dbReference>
<feature type="signal peptide" evidence="1">
    <location>
        <begin position="1"/>
        <end position="23"/>
    </location>
</feature>
<evidence type="ECO:0008006" key="4">
    <source>
        <dbReference type="Google" id="ProtNLM"/>
    </source>
</evidence>
<feature type="chain" id="PRO_5041308827" description="Phosphate/phosphite/phosphonate ABC transporter substrate-binding protein" evidence="1">
    <location>
        <begin position="24"/>
        <end position="361"/>
    </location>
</feature>
<evidence type="ECO:0000313" key="2">
    <source>
        <dbReference type="EMBL" id="CAI9740805.1"/>
    </source>
</evidence>
<sequence>MGTCGGVAAVVLLLSRLSDHSCALLSSAMETPFLTVRRQAERSAAVTSHVSTQILAVLRSRLHTSLYRSCGHPLGRDPVYKMSSEITKLNIITYLVPDVKVEAFQVFTEYLEDVANVRCNLIYETRWQYPTSKRDLFDLGDVDMGFISAPGFLELLERPNSIELCPVAPVYTHPHGRGRPVIFSDVVVRNELGDDYNEFERLKGHKFTYSHPESTTGYSIMLSELKNHNTDSSFFADTIQSGSHLNSLHLLLTKRADVATIDSRFLTDFFSQHPHYKKELKVMTTLGPMPVSPLVFRKTLPSDVKKTITKALLEMPQNPTWNQKLQNLHIENMISIDSTFFDMERLLQEKVKNIPLVPTYY</sequence>
<dbReference type="Gene3D" id="3.40.190.10">
    <property type="entry name" value="Periplasmic binding protein-like II"/>
    <property type="match status" value="2"/>
</dbReference>
<organism evidence="2 3">
    <name type="scientific">Octopus vulgaris</name>
    <name type="common">Common octopus</name>
    <dbReference type="NCBI Taxonomy" id="6645"/>
    <lineage>
        <taxon>Eukaryota</taxon>
        <taxon>Metazoa</taxon>
        <taxon>Spiralia</taxon>
        <taxon>Lophotrochozoa</taxon>
        <taxon>Mollusca</taxon>
        <taxon>Cephalopoda</taxon>
        <taxon>Coleoidea</taxon>
        <taxon>Octopodiformes</taxon>
        <taxon>Octopoda</taxon>
        <taxon>Incirrata</taxon>
        <taxon>Octopodidae</taxon>
        <taxon>Octopus</taxon>
    </lineage>
</organism>
<dbReference type="PANTHER" id="PTHR35841">
    <property type="entry name" value="PHOSPHONATES-BINDING PERIPLASMIC PROTEIN"/>
    <property type="match status" value="1"/>
</dbReference>
<evidence type="ECO:0000256" key="1">
    <source>
        <dbReference type="SAM" id="SignalP"/>
    </source>
</evidence>
<proteinExistence type="predicted"/>
<protein>
    <recommendedName>
        <fullName evidence="4">Phosphate/phosphite/phosphonate ABC transporter substrate-binding protein</fullName>
    </recommendedName>
</protein>
<evidence type="ECO:0000313" key="3">
    <source>
        <dbReference type="Proteomes" id="UP001162480"/>
    </source>
</evidence>
<reference evidence="2" key="1">
    <citation type="submission" date="2023-08" db="EMBL/GenBank/DDBJ databases">
        <authorList>
            <person name="Alioto T."/>
            <person name="Alioto T."/>
            <person name="Gomez Garrido J."/>
        </authorList>
    </citation>
    <scope>NUCLEOTIDE SEQUENCE</scope>
</reference>
<name>A0AA36BUX1_OCTVU</name>
<accession>A0AA36BUX1</accession>
<dbReference type="Proteomes" id="UP001162480">
    <property type="component" value="Chromosome 25"/>
</dbReference>
<keyword evidence="3" id="KW-1185">Reference proteome</keyword>
<dbReference type="PANTHER" id="PTHR35841:SF1">
    <property type="entry name" value="PHOSPHONATES-BINDING PERIPLASMIC PROTEIN"/>
    <property type="match status" value="1"/>
</dbReference>
<gene>
    <name evidence="2" type="ORF">OCTVUL_1B020351</name>
</gene>